<evidence type="ECO:0000313" key="17">
    <source>
        <dbReference type="WBParaSite" id="BXY_1761300.1"/>
    </source>
</evidence>
<dbReference type="Pfam" id="PF00179">
    <property type="entry name" value="UQ_con"/>
    <property type="match status" value="1"/>
</dbReference>
<evidence type="ECO:0000256" key="5">
    <source>
        <dbReference type="ARBA" id="ARBA00022741"/>
    </source>
</evidence>
<dbReference type="GO" id="GO:0005524">
    <property type="term" value="F:ATP binding"/>
    <property type="evidence" value="ECO:0007669"/>
    <property type="project" value="UniProtKB-KW"/>
</dbReference>
<dbReference type="InterPro" id="IPR016135">
    <property type="entry name" value="UBQ-conjugating_enzyme/RWD"/>
</dbReference>
<evidence type="ECO:0000256" key="7">
    <source>
        <dbReference type="ARBA" id="ARBA00022824"/>
    </source>
</evidence>
<dbReference type="CDD" id="cd23799">
    <property type="entry name" value="UBCc_UBE2J"/>
    <property type="match status" value="1"/>
</dbReference>
<dbReference type="WBParaSite" id="BXY_1761300.1">
    <property type="protein sequence ID" value="BXY_1761300.1"/>
    <property type="gene ID" value="BXY_1761300"/>
</dbReference>
<evidence type="ECO:0000256" key="3">
    <source>
        <dbReference type="ARBA" id="ARBA00022679"/>
    </source>
</evidence>
<dbReference type="InterPro" id="IPR000608">
    <property type="entry name" value="UBC"/>
</dbReference>
<dbReference type="eggNOG" id="KOG0894">
    <property type="taxonomic scope" value="Eukaryota"/>
</dbReference>
<evidence type="ECO:0000256" key="4">
    <source>
        <dbReference type="ARBA" id="ARBA00022692"/>
    </source>
</evidence>
<dbReference type="GO" id="GO:0032446">
    <property type="term" value="P:protein modification by small protein conjugation"/>
    <property type="evidence" value="ECO:0007669"/>
    <property type="project" value="UniProtKB-ARBA"/>
</dbReference>
<evidence type="ECO:0000256" key="11">
    <source>
        <dbReference type="ARBA" id="ARBA00054775"/>
    </source>
</evidence>
<evidence type="ECO:0000313" key="16">
    <source>
        <dbReference type="Proteomes" id="UP000095284"/>
    </source>
</evidence>
<feature type="domain" description="UBC core" evidence="15">
    <location>
        <begin position="7"/>
        <end position="164"/>
    </location>
</feature>
<evidence type="ECO:0000256" key="10">
    <source>
        <dbReference type="ARBA" id="ARBA00023136"/>
    </source>
</evidence>
<keyword evidence="8" id="KW-0067">ATP-binding</keyword>
<dbReference type="PANTHER" id="PTHR24067">
    <property type="entry name" value="UBIQUITIN-CONJUGATING ENZYME E2"/>
    <property type="match status" value="1"/>
</dbReference>
<comment type="subcellular location">
    <subcellularLocation>
        <location evidence="1">Endoplasmic reticulum membrane</location>
    </subcellularLocation>
</comment>
<evidence type="ECO:0000256" key="2">
    <source>
        <dbReference type="ARBA" id="ARBA00012486"/>
    </source>
</evidence>
<dbReference type="SMART" id="SM00212">
    <property type="entry name" value="UBCc"/>
    <property type="match status" value="1"/>
</dbReference>
<keyword evidence="6" id="KW-0833">Ubl conjugation pathway</keyword>
<keyword evidence="3" id="KW-0808">Transferase</keyword>
<dbReference type="GO" id="GO:0061631">
    <property type="term" value="F:ubiquitin conjugating enzyme activity"/>
    <property type="evidence" value="ECO:0007669"/>
    <property type="project" value="UniProtKB-EC"/>
</dbReference>
<evidence type="ECO:0000256" key="13">
    <source>
        <dbReference type="SAM" id="MobiDB-lite"/>
    </source>
</evidence>
<dbReference type="GO" id="GO:0005789">
    <property type="term" value="C:endoplasmic reticulum membrane"/>
    <property type="evidence" value="ECO:0007669"/>
    <property type="project" value="UniProtKB-SubCell"/>
</dbReference>
<keyword evidence="9 14" id="KW-1133">Transmembrane helix</keyword>
<evidence type="ECO:0000256" key="9">
    <source>
        <dbReference type="ARBA" id="ARBA00022989"/>
    </source>
</evidence>
<keyword evidence="4 14" id="KW-0812">Transmembrane</keyword>
<dbReference type="PROSITE" id="PS50127">
    <property type="entry name" value="UBC_2"/>
    <property type="match status" value="1"/>
</dbReference>
<evidence type="ECO:0000256" key="14">
    <source>
        <dbReference type="SAM" id="Phobius"/>
    </source>
</evidence>
<dbReference type="EC" id="2.3.2.23" evidence="2"/>
<sequence>MSRPSMGAVQRLKKDYQKLLKDPCPYALAAPLQSNILEWHYVIFGAPETPYEGGYYHGKLVFPADFPFRPPSIYMITPSGRFQTNQRLCLSISDFHPDTWNPSWTVSTILTGLISFMNENSPTLGSITSSTQERKTLAKRSRDFNLGDPVFCSVFEELAKELQAEKTAELAAQTTATTTAQNNSEKEKPSDKQESRENSSMAANIIMVTSVLMLALVVRYVIVSAAASG</sequence>
<dbReference type="Proteomes" id="UP000095284">
    <property type="component" value="Unplaced"/>
</dbReference>
<evidence type="ECO:0000256" key="1">
    <source>
        <dbReference type="ARBA" id="ARBA00004586"/>
    </source>
</evidence>
<evidence type="ECO:0000256" key="8">
    <source>
        <dbReference type="ARBA" id="ARBA00022840"/>
    </source>
</evidence>
<feature type="compositionally biased region" description="Basic and acidic residues" evidence="13">
    <location>
        <begin position="184"/>
        <end position="197"/>
    </location>
</feature>
<dbReference type="Gene3D" id="3.10.110.10">
    <property type="entry name" value="Ubiquitin Conjugating Enzyme"/>
    <property type="match status" value="1"/>
</dbReference>
<evidence type="ECO:0000256" key="12">
    <source>
        <dbReference type="ARBA" id="ARBA00073320"/>
    </source>
</evidence>
<keyword evidence="5" id="KW-0547">Nucleotide-binding</keyword>
<organism evidence="16 17">
    <name type="scientific">Bursaphelenchus xylophilus</name>
    <name type="common">Pinewood nematode worm</name>
    <name type="synonym">Aphelenchoides xylophilus</name>
    <dbReference type="NCBI Taxonomy" id="6326"/>
    <lineage>
        <taxon>Eukaryota</taxon>
        <taxon>Metazoa</taxon>
        <taxon>Ecdysozoa</taxon>
        <taxon>Nematoda</taxon>
        <taxon>Chromadorea</taxon>
        <taxon>Rhabditida</taxon>
        <taxon>Tylenchina</taxon>
        <taxon>Tylenchomorpha</taxon>
        <taxon>Aphelenchoidea</taxon>
        <taxon>Aphelenchoididae</taxon>
        <taxon>Bursaphelenchus</taxon>
    </lineage>
</organism>
<dbReference type="FunFam" id="3.10.110.10:FF:000023">
    <property type="entry name" value="Ubiquitin-conjugating enzyme E2 J2"/>
    <property type="match status" value="1"/>
</dbReference>
<comment type="function">
    <text evidence="11">Catalyzes the covalent attachment of ubiquitin to other proteins. Seems to function in the selective degradation of misfolded membrane proteins from the endoplasmic reticulum (ERAD). In cooperation with the GATOR2 complex, catalyzes 'Lys-6'-linked ubiquitination of NPRL2.</text>
</comment>
<dbReference type="SUPFAM" id="SSF54495">
    <property type="entry name" value="UBC-like"/>
    <property type="match status" value="1"/>
</dbReference>
<evidence type="ECO:0000256" key="6">
    <source>
        <dbReference type="ARBA" id="ARBA00022786"/>
    </source>
</evidence>
<proteinExistence type="predicted"/>
<accession>A0A1I7SX30</accession>
<dbReference type="InterPro" id="IPR050113">
    <property type="entry name" value="Ub_conjugating_enzyme"/>
</dbReference>
<reference evidence="17" key="1">
    <citation type="submission" date="2016-11" db="UniProtKB">
        <authorList>
            <consortium name="WormBaseParasite"/>
        </authorList>
    </citation>
    <scope>IDENTIFICATION</scope>
</reference>
<feature type="transmembrane region" description="Helical" evidence="14">
    <location>
        <begin position="202"/>
        <end position="222"/>
    </location>
</feature>
<protein>
    <recommendedName>
        <fullName evidence="12">Ubiquitin-conjugating enzyme E2 J2</fullName>
        <ecNumber evidence="2">2.3.2.23</ecNumber>
    </recommendedName>
</protein>
<evidence type="ECO:0000259" key="15">
    <source>
        <dbReference type="PROSITE" id="PS50127"/>
    </source>
</evidence>
<feature type="region of interest" description="Disordered" evidence="13">
    <location>
        <begin position="175"/>
        <end position="198"/>
    </location>
</feature>
<keyword evidence="10 14" id="KW-0472">Membrane</keyword>
<keyword evidence="7" id="KW-0256">Endoplasmic reticulum</keyword>
<name>A0A1I7SX30_BURXY</name>
<dbReference type="AlphaFoldDB" id="A0A1I7SX30"/>